<dbReference type="PRINTS" id="PR00420">
    <property type="entry name" value="RNGMNOXGNASE"/>
</dbReference>
<dbReference type="OrthoDB" id="337830at2"/>
<comment type="pathway">
    <text evidence="1">Plant hormone metabolism; auxin biosynthesis.</text>
</comment>
<dbReference type="InterPro" id="IPR002937">
    <property type="entry name" value="Amino_oxidase"/>
</dbReference>
<dbReference type="SUPFAM" id="SSF54373">
    <property type="entry name" value="FAD-linked reductases, C-terminal domain"/>
    <property type="match status" value="1"/>
</dbReference>
<comment type="catalytic activity">
    <reaction evidence="6">
        <text>L-tryptophan + O2 = indole-3-acetamide + CO2 + H2O</text>
        <dbReference type="Rhea" id="RHEA:16165"/>
        <dbReference type="ChEBI" id="CHEBI:15377"/>
        <dbReference type="ChEBI" id="CHEBI:15379"/>
        <dbReference type="ChEBI" id="CHEBI:16031"/>
        <dbReference type="ChEBI" id="CHEBI:16526"/>
        <dbReference type="ChEBI" id="CHEBI:57912"/>
        <dbReference type="EC" id="1.13.12.3"/>
    </reaction>
</comment>
<dbReference type="PANTHER" id="PTHR10742:SF410">
    <property type="entry name" value="LYSINE-SPECIFIC HISTONE DEMETHYLASE 2"/>
    <property type="match status" value="1"/>
</dbReference>
<dbReference type="Gene3D" id="3.50.50.60">
    <property type="entry name" value="FAD/NAD(P)-binding domain"/>
    <property type="match status" value="1"/>
</dbReference>
<dbReference type="GO" id="GO:0050361">
    <property type="term" value="F:tryptophan 2-monooxygenase activity"/>
    <property type="evidence" value="ECO:0007669"/>
    <property type="project" value="UniProtKB-EC"/>
</dbReference>
<dbReference type="GO" id="GO:0009851">
    <property type="term" value="P:auxin biosynthetic process"/>
    <property type="evidence" value="ECO:0007669"/>
    <property type="project" value="UniProtKB-KW"/>
</dbReference>
<comment type="caution">
    <text evidence="8">The sequence shown here is derived from an EMBL/GenBank/DDBJ whole genome shotgun (WGS) entry which is preliminary data.</text>
</comment>
<feature type="domain" description="Amine oxidase" evidence="7">
    <location>
        <begin position="15"/>
        <end position="79"/>
    </location>
</feature>
<feature type="domain" description="Amine oxidase" evidence="7">
    <location>
        <begin position="139"/>
        <end position="410"/>
    </location>
</feature>
<keyword evidence="9" id="KW-1185">Reference proteome</keyword>
<comment type="similarity">
    <text evidence="2">Belongs to the tryptophan 2-monooxygenase family.</text>
</comment>
<dbReference type="InterPro" id="IPR036188">
    <property type="entry name" value="FAD/NAD-bd_sf"/>
</dbReference>
<dbReference type="Pfam" id="PF01593">
    <property type="entry name" value="Amino_oxidase"/>
    <property type="match status" value="2"/>
</dbReference>
<dbReference type="EC" id="1.13.12.3" evidence="3"/>
<evidence type="ECO:0000256" key="4">
    <source>
        <dbReference type="ARBA" id="ARBA00017871"/>
    </source>
</evidence>
<dbReference type="RefSeq" id="WP_132030312.1">
    <property type="nucleotide sequence ID" value="NZ_SMAI01000002.1"/>
</dbReference>
<proteinExistence type="inferred from homology"/>
<evidence type="ECO:0000256" key="2">
    <source>
        <dbReference type="ARBA" id="ARBA00005833"/>
    </source>
</evidence>
<keyword evidence="5" id="KW-0073">Auxin biosynthesis</keyword>
<protein>
    <recommendedName>
        <fullName evidence="4">Tryptophan 2-monooxygenase</fullName>
        <ecNumber evidence="3">1.13.12.3</ecNumber>
    </recommendedName>
</protein>
<evidence type="ECO:0000313" key="9">
    <source>
        <dbReference type="Proteomes" id="UP000294664"/>
    </source>
</evidence>
<dbReference type="SUPFAM" id="SSF51905">
    <property type="entry name" value="FAD/NAD(P)-binding domain"/>
    <property type="match status" value="1"/>
</dbReference>
<reference evidence="8 9" key="1">
    <citation type="submission" date="2019-03" db="EMBL/GenBank/DDBJ databases">
        <title>Genomic Encyclopedia of Type Strains, Phase IV (KMG-IV): sequencing the most valuable type-strain genomes for metagenomic binning, comparative biology and taxonomic classification.</title>
        <authorList>
            <person name="Goeker M."/>
        </authorList>
    </citation>
    <scope>NUCLEOTIDE SEQUENCE [LARGE SCALE GENOMIC DNA]</scope>
    <source>
        <strain evidence="8 9">DSM 9035</strain>
    </source>
</reference>
<sequence length="417" mass="42798">MSDDYDVAVIGAGAAGLAAGAALAASGVRFVVLEAADRTGGRAFTDTETFDRPWDLGCHWLHSADHNPFTAIADRLGFAYGSTPTRLVRNLFFDGAWASAPTAGSAAHAVDSAFAAVRAAGLAGRDVAASAVVADAGCWNPLVRHWLALMTASPPEDVSTADFAAYSGTEANWPVLDGYGALVRANGAAVPVTLACPVTDLDWSRPQVRLSTPRGTVTARAAIVCVPVPVIAQGRLAFAPALPPPLAEAFAGLTLGVAEKVAIGFDRDVFGFSERTAVTVCSGGRAPVNFQILAGPQPVAIGHIAGDTAAALVRSGEAAMSDFVLAALSDAFGSEISRHVGRVRATSWARDPWIGGGYSSALPGRAHLRERLLAPLGDRVFFAGEAVARSDFSTCHGAHLSGIAAARACLAAMSRAA</sequence>
<dbReference type="EMBL" id="SMAI01000002">
    <property type="protein sequence ID" value="TCT06842.1"/>
    <property type="molecule type" value="Genomic_DNA"/>
</dbReference>
<dbReference type="AlphaFoldDB" id="A0A4R3M1H1"/>
<dbReference type="Proteomes" id="UP000294664">
    <property type="component" value="Unassembled WGS sequence"/>
</dbReference>
<dbReference type="PANTHER" id="PTHR10742">
    <property type="entry name" value="FLAVIN MONOAMINE OXIDASE"/>
    <property type="match status" value="1"/>
</dbReference>
<evidence type="ECO:0000256" key="6">
    <source>
        <dbReference type="ARBA" id="ARBA00047321"/>
    </source>
</evidence>
<evidence type="ECO:0000256" key="5">
    <source>
        <dbReference type="ARBA" id="ARBA00023070"/>
    </source>
</evidence>
<organism evidence="8 9">
    <name type="scientific">Aquabacter spiritensis</name>
    <dbReference type="NCBI Taxonomy" id="933073"/>
    <lineage>
        <taxon>Bacteria</taxon>
        <taxon>Pseudomonadati</taxon>
        <taxon>Pseudomonadota</taxon>
        <taxon>Alphaproteobacteria</taxon>
        <taxon>Hyphomicrobiales</taxon>
        <taxon>Xanthobacteraceae</taxon>
        <taxon>Aquabacter</taxon>
    </lineage>
</organism>
<evidence type="ECO:0000259" key="7">
    <source>
        <dbReference type="Pfam" id="PF01593"/>
    </source>
</evidence>
<evidence type="ECO:0000256" key="3">
    <source>
        <dbReference type="ARBA" id="ARBA00012535"/>
    </source>
</evidence>
<accession>A0A4R3M1H1</accession>
<name>A0A4R3M1H1_9HYPH</name>
<evidence type="ECO:0000313" key="8">
    <source>
        <dbReference type="EMBL" id="TCT06842.1"/>
    </source>
</evidence>
<evidence type="ECO:0000256" key="1">
    <source>
        <dbReference type="ARBA" id="ARBA00004814"/>
    </source>
</evidence>
<gene>
    <name evidence="8" type="ORF">EDC64_102323</name>
</gene>
<dbReference type="InterPro" id="IPR050281">
    <property type="entry name" value="Flavin_monoamine_oxidase"/>
</dbReference>